<organism evidence="1 2">
    <name type="scientific">Salinimonas marina</name>
    <dbReference type="NCBI Taxonomy" id="2785918"/>
    <lineage>
        <taxon>Bacteria</taxon>
        <taxon>Pseudomonadati</taxon>
        <taxon>Pseudomonadota</taxon>
        <taxon>Gammaproteobacteria</taxon>
        <taxon>Alteromonadales</taxon>
        <taxon>Alteromonadaceae</taxon>
        <taxon>Alteromonas/Salinimonas group</taxon>
        <taxon>Salinimonas</taxon>
    </lineage>
</organism>
<accession>A0A7S9DZV8</accession>
<dbReference type="AlphaFoldDB" id="A0A7S9DZV8"/>
<protein>
    <submittedName>
        <fullName evidence="1">Uncharacterized protein</fullName>
    </submittedName>
</protein>
<dbReference type="RefSeq" id="WP_195812055.1">
    <property type="nucleotide sequence ID" value="NZ_CP064795.1"/>
</dbReference>
<name>A0A7S9DZV8_9ALTE</name>
<gene>
    <name evidence="1" type="ORF">IT774_07720</name>
</gene>
<evidence type="ECO:0000313" key="2">
    <source>
        <dbReference type="Proteomes" id="UP000595095"/>
    </source>
</evidence>
<dbReference type="EMBL" id="CP064795">
    <property type="protein sequence ID" value="QPG06983.1"/>
    <property type="molecule type" value="Genomic_DNA"/>
</dbReference>
<dbReference type="KEGG" id="smaa:IT774_07720"/>
<sequence>MIKTWSCSLVKQIRLFINILNKKAPNRVLLFLLPVLIARLILGFCQARVDSSGEETAYPYDDNGRDKYRQEVPGTYENSRSQYYNYSYYQGFESSNKLTH</sequence>
<keyword evidence="2" id="KW-1185">Reference proteome</keyword>
<dbReference type="Proteomes" id="UP000595095">
    <property type="component" value="Chromosome"/>
</dbReference>
<evidence type="ECO:0000313" key="1">
    <source>
        <dbReference type="EMBL" id="QPG06983.1"/>
    </source>
</evidence>
<proteinExistence type="predicted"/>
<reference evidence="1 2" key="1">
    <citation type="submission" date="2020-11" db="EMBL/GenBank/DDBJ databases">
        <title>Complete genome sequence for Salinimonas sp. strain G2-b.</title>
        <authorList>
            <person name="Park S.-J."/>
        </authorList>
    </citation>
    <scope>NUCLEOTIDE SEQUENCE [LARGE SCALE GENOMIC DNA]</scope>
    <source>
        <strain evidence="1 2">G2-b</strain>
    </source>
</reference>